<organism evidence="8 9">
    <name type="scientific">Symbiodinium pilosum</name>
    <name type="common">Dinoflagellate</name>
    <dbReference type="NCBI Taxonomy" id="2952"/>
    <lineage>
        <taxon>Eukaryota</taxon>
        <taxon>Sar</taxon>
        <taxon>Alveolata</taxon>
        <taxon>Dinophyceae</taxon>
        <taxon>Suessiales</taxon>
        <taxon>Symbiodiniaceae</taxon>
        <taxon>Symbiodinium</taxon>
    </lineage>
</organism>
<keyword evidence="5" id="KW-0408">Iron</keyword>
<dbReference type="Gene3D" id="3.50.50.60">
    <property type="entry name" value="FAD/NAD(P)-binding domain"/>
    <property type="match status" value="2"/>
</dbReference>
<keyword evidence="9" id="KW-1185">Reference proteome</keyword>
<dbReference type="Pfam" id="PF00173">
    <property type="entry name" value="Cyt-b5"/>
    <property type="match status" value="2"/>
</dbReference>
<dbReference type="EMBL" id="CAJNIZ010016533">
    <property type="protein sequence ID" value="CAE7386955.1"/>
    <property type="molecule type" value="Genomic_DNA"/>
</dbReference>
<evidence type="ECO:0000256" key="6">
    <source>
        <dbReference type="SAM" id="Phobius"/>
    </source>
</evidence>
<dbReference type="SUPFAM" id="SSF55856">
    <property type="entry name" value="Cytochrome b5-like heme/steroid binding domain"/>
    <property type="match status" value="2"/>
</dbReference>
<dbReference type="Pfam" id="PF00890">
    <property type="entry name" value="FAD_binding_2"/>
    <property type="match status" value="1"/>
</dbReference>
<feature type="transmembrane region" description="Helical" evidence="6">
    <location>
        <begin position="642"/>
        <end position="661"/>
    </location>
</feature>
<evidence type="ECO:0000256" key="3">
    <source>
        <dbReference type="ARBA" id="ARBA00022723"/>
    </source>
</evidence>
<dbReference type="SUPFAM" id="SSF81343">
    <property type="entry name" value="Fumarate reductase respiratory complex transmembrane subunits"/>
    <property type="match status" value="1"/>
</dbReference>
<proteinExistence type="predicted"/>
<dbReference type="PANTHER" id="PTHR43400:SF1">
    <property type="entry name" value="FUMARATE REDUCTASE"/>
    <property type="match status" value="1"/>
</dbReference>
<feature type="domain" description="Cytochrome b5 heme-binding" evidence="7">
    <location>
        <begin position="511"/>
        <end position="580"/>
    </location>
</feature>
<evidence type="ECO:0000259" key="7">
    <source>
        <dbReference type="PROSITE" id="PS50255"/>
    </source>
</evidence>
<dbReference type="GO" id="GO:0020037">
    <property type="term" value="F:heme binding"/>
    <property type="evidence" value="ECO:0007669"/>
    <property type="project" value="InterPro"/>
</dbReference>
<dbReference type="InterPro" id="IPR036188">
    <property type="entry name" value="FAD/NAD-bd_sf"/>
</dbReference>
<dbReference type="PRINTS" id="PR00363">
    <property type="entry name" value="CYTOCHROMEB5"/>
</dbReference>
<dbReference type="PROSITE" id="PS50255">
    <property type="entry name" value="CYTOCHROME_B5_2"/>
    <property type="match status" value="2"/>
</dbReference>
<keyword evidence="1" id="KW-0349">Heme</keyword>
<dbReference type="InterPro" id="IPR036400">
    <property type="entry name" value="Cyt_B5-like_heme/steroid_sf"/>
</dbReference>
<feature type="transmembrane region" description="Helical" evidence="6">
    <location>
        <begin position="673"/>
        <end position="692"/>
    </location>
</feature>
<dbReference type="Proteomes" id="UP000649617">
    <property type="component" value="Unassembled WGS sequence"/>
</dbReference>
<dbReference type="InterPro" id="IPR027477">
    <property type="entry name" value="Succ_DH/fumarate_Rdtase_cat_sf"/>
</dbReference>
<keyword evidence="6" id="KW-0812">Transmembrane</keyword>
<feature type="domain" description="Cytochrome b5 heme-binding" evidence="7">
    <location>
        <begin position="412"/>
        <end position="485"/>
    </location>
</feature>
<keyword evidence="6" id="KW-0472">Membrane</keyword>
<gene>
    <name evidence="8" type="primary">osm1</name>
    <name evidence="8" type="ORF">SPIL2461_LOCUS9478</name>
</gene>
<dbReference type="Gene3D" id="3.90.700.10">
    <property type="entry name" value="Succinate dehydrogenase/fumarate reductase flavoprotein, catalytic domain"/>
    <property type="match status" value="1"/>
</dbReference>
<dbReference type="SMART" id="SM01117">
    <property type="entry name" value="Cyt-b5"/>
    <property type="match status" value="2"/>
</dbReference>
<dbReference type="SUPFAM" id="SSF56425">
    <property type="entry name" value="Succinate dehydrogenase/fumarate reductase flavoprotein, catalytic domain"/>
    <property type="match status" value="1"/>
</dbReference>
<dbReference type="PANTHER" id="PTHR43400">
    <property type="entry name" value="FUMARATE REDUCTASE"/>
    <property type="match status" value="1"/>
</dbReference>
<keyword evidence="4" id="KW-0560">Oxidoreductase</keyword>
<feature type="transmembrane region" description="Helical" evidence="6">
    <location>
        <begin position="712"/>
        <end position="737"/>
    </location>
</feature>
<dbReference type="InterPro" id="IPR050315">
    <property type="entry name" value="FAD-oxidoreductase_2"/>
</dbReference>
<keyword evidence="2" id="KW-0285">Flavoprotein</keyword>
<protein>
    <submittedName>
        <fullName evidence="8">Osm1 protein</fullName>
    </submittedName>
</protein>
<evidence type="ECO:0000313" key="8">
    <source>
        <dbReference type="EMBL" id="CAE7386955.1"/>
    </source>
</evidence>
<dbReference type="InterPro" id="IPR034804">
    <property type="entry name" value="SQR/QFR_C/D"/>
</dbReference>
<evidence type="ECO:0000313" key="9">
    <source>
        <dbReference type="Proteomes" id="UP000649617"/>
    </source>
</evidence>
<dbReference type="GO" id="GO:0016491">
    <property type="term" value="F:oxidoreductase activity"/>
    <property type="evidence" value="ECO:0007669"/>
    <property type="project" value="UniProtKB-KW"/>
</dbReference>
<feature type="non-terminal residue" evidence="8">
    <location>
        <position position="763"/>
    </location>
</feature>
<dbReference type="AlphaFoldDB" id="A0A812QG07"/>
<comment type="caution">
    <text evidence="8">The sequence shown here is derived from an EMBL/GenBank/DDBJ whole genome shotgun (WGS) entry which is preliminary data.</text>
</comment>
<evidence type="ECO:0000256" key="5">
    <source>
        <dbReference type="ARBA" id="ARBA00023004"/>
    </source>
</evidence>
<dbReference type="InterPro" id="IPR003953">
    <property type="entry name" value="FAD-dep_OxRdtase_2_FAD-bd"/>
</dbReference>
<evidence type="ECO:0000256" key="2">
    <source>
        <dbReference type="ARBA" id="ARBA00022630"/>
    </source>
</evidence>
<dbReference type="GO" id="GO:0046872">
    <property type="term" value="F:metal ion binding"/>
    <property type="evidence" value="ECO:0007669"/>
    <property type="project" value="UniProtKB-KW"/>
</dbReference>
<name>A0A812QG07_SYMPI</name>
<evidence type="ECO:0000256" key="1">
    <source>
        <dbReference type="ARBA" id="ARBA00022617"/>
    </source>
</evidence>
<evidence type="ECO:0000256" key="4">
    <source>
        <dbReference type="ARBA" id="ARBA00023002"/>
    </source>
</evidence>
<keyword evidence="6" id="KW-1133">Transmembrane helix</keyword>
<keyword evidence="3" id="KW-0479">Metal-binding</keyword>
<dbReference type="InterPro" id="IPR018506">
    <property type="entry name" value="Cyt_B5_heme-BS"/>
</dbReference>
<reference evidence="8" key="1">
    <citation type="submission" date="2021-02" db="EMBL/GenBank/DDBJ databases">
        <authorList>
            <person name="Dougan E. K."/>
            <person name="Rhodes N."/>
            <person name="Thang M."/>
            <person name="Chan C."/>
        </authorList>
    </citation>
    <scope>NUCLEOTIDE SEQUENCE</scope>
</reference>
<accession>A0A812QG07</accession>
<dbReference type="SUPFAM" id="SSF51905">
    <property type="entry name" value="FAD/NAD(P)-binding domain"/>
    <property type="match status" value="1"/>
</dbReference>
<dbReference type="OrthoDB" id="10254877at2759"/>
<dbReference type="PROSITE" id="PS00191">
    <property type="entry name" value="CYTOCHROME_B5_1"/>
    <property type="match status" value="2"/>
</dbReference>
<dbReference type="GO" id="GO:0016020">
    <property type="term" value="C:membrane"/>
    <property type="evidence" value="ECO:0007669"/>
    <property type="project" value="InterPro"/>
</dbReference>
<dbReference type="InterPro" id="IPR001199">
    <property type="entry name" value="Cyt_B5-like_heme/steroid-bd"/>
</dbReference>
<dbReference type="Gene3D" id="3.10.120.10">
    <property type="entry name" value="Cytochrome b5-like heme/steroid binding domain"/>
    <property type="match status" value="2"/>
</dbReference>
<sequence>MTITYALIQMLEKVAEKTDLARIITKAKVFKLVTEGKACVGCVYEKGGQNFQEFGPVILASGGFGADFTQNSLLAKYRPDLLHLPTTNGEHCTGDGIKMGEEIGAKTIDLEWVQVHPTGLVKPDDADAKIKFLAAEALRGVGGIILNAEGKRFCNELGRRDYVTGEMWKSKPPFRLCLNKAASDEIIWHCKHYTGRGVMKFYGSGEDLAKDMGVPLSVIEQAHEDHFQAARKTETDPDGGPYPAYPSGKCWDEASGKTGSGKKFFHNIIPGSAVKNEPFYVAIITPVIHYCMGGLLIDTDSACVGSSNTAIPGLYAAGEVAGGVHGNNRLGGNSLLDCVVFGRVAGKAAAKYMLGADMKDVDLRQITGGGLTGAVESSKLAGGSYEDKMNSSAPAAAAVPMANGGGGGGGGITLADVAKHNTKTDCWVVVDGQVLDVTSFLSEHPGGELAILTFAGKDATEEFNMIHPPDVIGKYAPDSVVGMIGGGGGGGGVVAAAGGGGGGGGGIPLTEVAKHNTKTDCWVVVDGQVLDVTSFLSDHPGGELAILTFAGKDATEEFNMIHPPDVIGKYAPDSVIGAVGSGVAAAAPSAAPKASGPIRKDTGSKLGNHQAWGHLDGAPNWRVDLDENPGVLLINVKSYFNATWFLLLAVLYEVCATIFSAKNIKISNDRLGLTRSAILLILFIVIHAVGNLHVFKGPDDFNGYGYFYVRLYWTGFGLPANIVEEYILLSVLLHVFVGLKRTWDMKLALVQSQGVSVLNLAIS</sequence>